<evidence type="ECO:0000259" key="1">
    <source>
        <dbReference type="Pfam" id="PF06985"/>
    </source>
</evidence>
<dbReference type="InParanoid" id="L2G8H5"/>
<dbReference type="OrthoDB" id="270167at2759"/>
<dbReference type="Proteomes" id="UP000011096">
    <property type="component" value="Unassembled WGS sequence"/>
</dbReference>
<dbReference type="AlphaFoldDB" id="L2G8H5"/>
<reference evidence="2" key="1">
    <citation type="submission" date="2012-08" db="EMBL/GenBank/DDBJ databases">
        <title>Genome analysis of Colletotrichum orbiculare and Colletotrichum fructicola.</title>
        <authorList>
            <person name="Gan P.H.P."/>
            <person name="Ikeda K."/>
            <person name="Irieda H."/>
            <person name="Narusaka M."/>
            <person name="O'Connell R.J."/>
            <person name="Narusaka Y."/>
            <person name="Takano Y."/>
            <person name="Kubo Y."/>
            <person name="Shirasu K."/>
        </authorList>
    </citation>
    <scope>NUCLEOTIDE SEQUENCE</scope>
    <source>
        <strain evidence="2">Nara gc5</strain>
    </source>
</reference>
<keyword evidence="2" id="KW-0547">Nucleotide-binding</keyword>
<dbReference type="STRING" id="1213859.L2G8H5"/>
<reference evidence="3 4" key="3">
    <citation type="submission" date="2020-04" db="EMBL/GenBank/DDBJ databases">
        <title>Genome sequencing and assembly of multiple isolates from the Colletotrichum gloeosporioides species complex.</title>
        <authorList>
            <person name="Gan P."/>
            <person name="Shirasu K."/>
        </authorList>
    </citation>
    <scope>NUCLEOTIDE SEQUENCE [LARGE SCALE GENOMIC DNA]</scope>
    <source>
        <strain evidence="3 4">Nara gc5</strain>
    </source>
</reference>
<proteinExistence type="predicted"/>
<dbReference type="HOGENOM" id="CLU_016235_0_0_1"/>
<reference evidence="3 4" key="2">
    <citation type="submission" date="2012-08" db="EMBL/GenBank/DDBJ databases">
        <authorList>
            <person name="Gan P.H.P."/>
            <person name="Ikeda K."/>
            <person name="Irieda H."/>
            <person name="Narusaka M."/>
            <person name="O'Connell R.J."/>
            <person name="Narusaka Y."/>
            <person name="Takano Y."/>
            <person name="Kubo Y."/>
            <person name="Shirasu K."/>
        </authorList>
    </citation>
    <scope>NUCLEOTIDE SEQUENCE [LARGE SCALE GENOMIC DNA]</scope>
    <source>
        <strain evidence="3 4">Nara gc5</strain>
    </source>
</reference>
<dbReference type="EMBL" id="KB020607">
    <property type="protein sequence ID" value="ELA34591.1"/>
    <property type="molecule type" value="Genomic_DNA"/>
</dbReference>
<dbReference type="InterPro" id="IPR010730">
    <property type="entry name" value="HET"/>
</dbReference>
<keyword evidence="2" id="KW-0347">Helicase</keyword>
<protein>
    <submittedName>
        <fullName evidence="2">ATP-dependent DNA helicase</fullName>
    </submittedName>
</protein>
<evidence type="ECO:0000313" key="4">
    <source>
        <dbReference type="Proteomes" id="UP000011096"/>
    </source>
</evidence>
<keyword evidence="2" id="KW-0067">ATP-binding</keyword>
<dbReference type="Pfam" id="PF06985">
    <property type="entry name" value="HET"/>
    <property type="match status" value="1"/>
</dbReference>
<dbReference type="GO" id="GO:0004386">
    <property type="term" value="F:helicase activity"/>
    <property type="evidence" value="ECO:0007669"/>
    <property type="project" value="UniProtKB-KW"/>
</dbReference>
<evidence type="ECO:0000313" key="3">
    <source>
        <dbReference type="EMBL" id="KAF4480473.1"/>
    </source>
</evidence>
<name>L2G8H5_COLFN</name>
<feature type="domain" description="Heterokaryon incompatibility" evidence="1">
    <location>
        <begin position="99"/>
        <end position="181"/>
    </location>
</feature>
<sequence>MTGNTLLSHPREAKQGDRFRFPVVKARTADPSTLSLEQIRKESGVPIVRTMEEIKTTAMQRDKASGFVRRLKCLLLTGDGSTITFKDARRDGFADEVAILSWSWQCSIYESSETGSCYIEDQGGSGRTSRVRNSIMRRAAAYMRYMGVGYLWIDAECIAQDNKEEVAEAVHATDLLYHFGTHPFGLLTRPIETKHELDVLARILKGEMAYKSKYNGKFYLRKDQTSMSPTIIADVHRRRVSEPFDRLAIVANCCAYNIRLDGGVLKNKGYSADLAVLTLFLLNGEIFQYEPEELRDAMPASGMTVVDFIKRYAFADFSPPGSKYKLTFNKSCRLVDVRLEAGGVHTSGHLWQLDEQLITVPCQPSRRRHTVKTLWLLHSYIQGLGQAPLARRLEEFIAQKTSPLAPEEHYMWAMADALAAAVHGGSKLRLGYTCNSSKGPPLPMGIFVCSDEAAESPRSAFVFTSFKRRETPIWPAFTSDVDRHVSLQVDVDDNGNLPPKLFARAWMHGLYFPIQRQQPVVFPLPRILNEL</sequence>
<evidence type="ECO:0000313" key="2">
    <source>
        <dbReference type="EMBL" id="ELA34591.1"/>
    </source>
</evidence>
<accession>L2G8H5</accession>
<keyword evidence="4" id="KW-1185">Reference proteome</keyword>
<keyword evidence="2" id="KW-0378">Hydrolase</keyword>
<organism evidence="2">
    <name type="scientific">Colletotrichum fructicola (strain Nara gc5)</name>
    <name type="common">Anthracnose fungus</name>
    <name type="synonym">Colletotrichum gloeosporioides (strain Nara gc5)</name>
    <dbReference type="NCBI Taxonomy" id="1213859"/>
    <lineage>
        <taxon>Eukaryota</taxon>
        <taxon>Fungi</taxon>
        <taxon>Dikarya</taxon>
        <taxon>Ascomycota</taxon>
        <taxon>Pezizomycotina</taxon>
        <taxon>Sordariomycetes</taxon>
        <taxon>Hypocreomycetidae</taxon>
        <taxon>Glomerellales</taxon>
        <taxon>Glomerellaceae</taxon>
        <taxon>Colletotrichum</taxon>
        <taxon>Colletotrichum gloeosporioides species complex</taxon>
    </lineage>
</organism>
<gene>
    <name evidence="2" type="ORF">CGGC5_5592</name>
    <name evidence="3" type="ORF">CGGC5_v011021</name>
</gene>
<dbReference type="EMBL" id="ANPB02000006">
    <property type="protein sequence ID" value="KAF4480473.1"/>
    <property type="molecule type" value="Genomic_DNA"/>
</dbReference>